<proteinExistence type="predicted"/>
<feature type="transmembrane region" description="Helical" evidence="1">
    <location>
        <begin position="381"/>
        <end position="399"/>
    </location>
</feature>
<keyword evidence="3" id="KW-1185">Reference proteome</keyword>
<feature type="transmembrane region" description="Helical" evidence="1">
    <location>
        <begin position="64"/>
        <end position="89"/>
    </location>
</feature>
<sequence>MASSQTYSRWARSKFRRWLLEGSQKPTEGFYQQEKTQHPTHPWWRVMCLTGVDYFSSLGYQPSIAALAAGVLSPIATLMLVLLTLFGALPMYRRVAGESPHGDGSISMLERLLEGWTGKFVVLVLLGFVATGFVITITLSAADATAHIIENPLWPTSLDLPVPITLVLIGLLGAVFLKGFKEAIGIAVVLVVVYIGLSLVVVITGFVQIAQHPEVFGNWSVSLHSSYTSISQMLLVTLLVFPQLALGLSGFETGVVVMPLVKGDPDDTPDHPKGRIRNSRKLLTGAALIMSVMLLTSAVVTTLLIPAQAFQEGGEANGRALAYLAHTYLGNAFGTAYDLSTITILWFAGASAMAGLLNIVPRYLPRYGMAPDWARATRPLVLIYTAICFAVTLVFRASVDAQAAAYATGVLVLMGSAAVAVTLSALYKRQAGAVFWFGLVSLIFFYTLIVNVLKHPSGLQIASLFILGVVVISVISRIFRSTELRVDRIEVDADAEEIIKNLAQGEIRLIANHRESGNAFEYNAKESDVRARTHMPPKDPVAFLEVTVPDASDFSGVLKVRGVEVGEHRILRMQSPSVPNAIAAVLLYIRDRTGKIPHIYFEWGERSPIQAALQFLILGEGDVPTMTHEVLRQAEPNARRRPLVHVGGY</sequence>
<evidence type="ECO:0000313" key="3">
    <source>
        <dbReference type="Proteomes" id="UP000266178"/>
    </source>
</evidence>
<feature type="transmembrane region" description="Helical" evidence="1">
    <location>
        <begin position="160"/>
        <end position="177"/>
    </location>
</feature>
<reference evidence="2 3" key="1">
    <citation type="submission" date="2018-08" db="EMBL/GenBank/DDBJ databases">
        <title>Meiothermus granaticius genome AF-68 sequencing project.</title>
        <authorList>
            <person name="Da Costa M.S."/>
            <person name="Albuquerque L."/>
            <person name="Raposo P."/>
            <person name="Froufe H.J.C."/>
            <person name="Barroso C.S."/>
            <person name="Egas C."/>
        </authorList>
    </citation>
    <scope>NUCLEOTIDE SEQUENCE [LARGE SCALE GENOMIC DNA]</scope>
    <source>
        <strain evidence="2 3">AF-68</strain>
    </source>
</reference>
<feature type="transmembrane region" description="Helical" evidence="1">
    <location>
        <begin position="339"/>
        <end position="360"/>
    </location>
</feature>
<feature type="transmembrane region" description="Helical" evidence="1">
    <location>
        <begin position="230"/>
        <end position="261"/>
    </location>
</feature>
<keyword evidence="1" id="KW-0812">Transmembrane</keyword>
<feature type="transmembrane region" description="Helical" evidence="1">
    <location>
        <begin position="184"/>
        <end position="210"/>
    </location>
</feature>
<dbReference type="AlphaFoldDB" id="A0A399F848"/>
<feature type="transmembrane region" description="Helical" evidence="1">
    <location>
        <begin position="120"/>
        <end position="140"/>
    </location>
</feature>
<feature type="transmembrane region" description="Helical" evidence="1">
    <location>
        <begin position="459"/>
        <end position="479"/>
    </location>
</feature>
<evidence type="ECO:0000256" key="1">
    <source>
        <dbReference type="SAM" id="Phobius"/>
    </source>
</evidence>
<dbReference type="OrthoDB" id="232755at2"/>
<dbReference type="Gene3D" id="1.20.1740.10">
    <property type="entry name" value="Amino acid/polyamine transporter I"/>
    <property type="match status" value="1"/>
</dbReference>
<gene>
    <name evidence="2" type="ORF">Mgrana_01704</name>
</gene>
<feature type="transmembrane region" description="Helical" evidence="1">
    <location>
        <begin position="434"/>
        <end position="453"/>
    </location>
</feature>
<keyword evidence="1" id="KW-0472">Membrane</keyword>
<accession>A0A399F848</accession>
<protein>
    <recommendedName>
        <fullName evidence="4">Amino acid transporter</fullName>
    </recommendedName>
</protein>
<organism evidence="2 3">
    <name type="scientific">Meiothermus granaticius NBRC 107808</name>
    <dbReference type="NCBI Taxonomy" id="1227551"/>
    <lineage>
        <taxon>Bacteria</taxon>
        <taxon>Thermotogati</taxon>
        <taxon>Deinococcota</taxon>
        <taxon>Deinococci</taxon>
        <taxon>Thermales</taxon>
        <taxon>Thermaceae</taxon>
        <taxon>Meiothermus</taxon>
    </lineage>
</organism>
<evidence type="ECO:0000313" key="2">
    <source>
        <dbReference type="EMBL" id="RIH92408.1"/>
    </source>
</evidence>
<comment type="caution">
    <text evidence="2">The sequence shown here is derived from an EMBL/GenBank/DDBJ whole genome shotgun (WGS) entry which is preliminary data.</text>
</comment>
<evidence type="ECO:0008006" key="4">
    <source>
        <dbReference type="Google" id="ProtNLM"/>
    </source>
</evidence>
<feature type="transmembrane region" description="Helical" evidence="1">
    <location>
        <begin position="405"/>
        <end position="427"/>
    </location>
</feature>
<dbReference type="RefSeq" id="WP_119357195.1">
    <property type="nucleotide sequence ID" value="NZ_BJXM01000011.1"/>
</dbReference>
<dbReference type="Proteomes" id="UP000266178">
    <property type="component" value="Unassembled WGS sequence"/>
</dbReference>
<keyword evidence="1" id="KW-1133">Transmembrane helix</keyword>
<name>A0A399F848_9DEIN</name>
<dbReference type="EMBL" id="QWLB01000020">
    <property type="protein sequence ID" value="RIH92408.1"/>
    <property type="molecule type" value="Genomic_DNA"/>
</dbReference>
<feature type="transmembrane region" description="Helical" evidence="1">
    <location>
        <begin position="282"/>
        <end position="305"/>
    </location>
</feature>